<dbReference type="SMART" id="SM00304">
    <property type="entry name" value="HAMP"/>
    <property type="match status" value="1"/>
</dbReference>
<evidence type="ECO:0000313" key="16">
    <source>
        <dbReference type="Proteomes" id="UP001499854"/>
    </source>
</evidence>
<keyword evidence="5" id="KW-0597">Phosphoprotein</keyword>
<keyword evidence="8" id="KW-0418">Kinase</keyword>
<dbReference type="InterPro" id="IPR003660">
    <property type="entry name" value="HAMP_dom"/>
</dbReference>
<keyword evidence="9 12" id="KW-1133">Transmembrane helix</keyword>
<keyword evidence="6" id="KW-0808">Transferase</keyword>
<keyword evidence="15" id="KW-0547">Nucleotide-binding</keyword>
<evidence type="ECO:0000256" key="11">
    <source>
        <dbReference type="ARBA" id="ARBA00023136"/>
    </source>
</evidence>
<protein>
    <recommendedName>
        <fullName evidence="4">histidine kinase</fullName>
        <ecNumber evidence="4">2.7.13.3</ecNumber>
    </recommendedName>
</protein>
<comment type="caution">
    <text evidence="15">The sequence shown here is derived from an EMBL/GenBank/DDBJ whole genome shotgun (WGS) entry which is preliminary data.</text>
</comment>
<dbReference type="EMBL" id="BAAAQM010000033">
    <property type="protein sequence ID" value="GAA1984519.1"/>
    <property type="molecule type" value="Genomic_DNA"/>
</dbReference>
<dbReference type="PROSITE" id="PS50885">
    <property type="entry name" value="HAMP"/>
    <property type="match status" value="1"/>
</dbReference>
<dbReference type="CDD" id="cd06225">
    <property type="entry name" value="HAMP"/>
    <property type="match status" value="1"/>
</dbReference>
<dbReference type="Pfam" id="PF00512">
    <property type="entry name" value="HisKA"/>
    <property type="match status" value="1"/>
</dbReference>
<dbReference type="InterPro" id="IPR050428">
    <property type="entry name" value="TCS_sensor_his_kinase"/>
</dbReference>
<keyword evidence="16" id="KW-1185">Reference proteome</keyword>
<evidence type="ECO:0000256" key="7">
    <source>
        <dbReference type="ARBA" id="ARBA00022692"/>
    </source>
</evidence>
<keyword evidence="10" id="KW-0902">Two-component regulatory system</keyword>
<evidence type="ECO:0000256" key="4">
    <source>
        <dbReference type="ARBA" id="ARBA00012438"/>
    </source>
</evidence>
<dbReference type="RefSeq" id="WP_344659831.1">
    <property type="nucleotide sequence ID" value="NZ_BAAAQM010000033.1"/>
</dbReference>
<accession>A0ABN2SCU7</accession>
<dbReference type="Proteomes" id="UP001499854">
    <property type="component" value="Unassembled WGS sequence"/>
</dbReference>
<evidence type="ECO:0000256" key="5">
    <source>
        <dbReference type="ARBA" id="ARBA00022553"/>
    </source>
</evidence>
<reference evidence="15 16" key="1">
    <citation type="journal article" date="2019" name="Int. J. Syst. Evol. Microbiol.">
        <title>The Global Catalogue of Microorganisms (GCM) 10K type strain sequencing project: providing services to taxonomists for standard genome sequencing and annotation.</title>
        <authorList>
            <consortium name="The Broad Institute Genomics Platform"/>
            <consortium name="The Broad Institute Genome Sequencing Center for Infectious Disease"/>
            <person name="Wu L."/>
            <person name="Ma J."/>
        </authorList>
    </citation>
    <scope>NUCLEOTIDE SEQUENCE [LARGE SCALE GENOMIC DNA]</scope>
    <source>
        <strain evidence="15 16">JCM 16013</strain>
    </source>
</reference>
<proteinExistence type="predicted"/>
<dbReference type="SUPFAM" id="SSF47384">
    <property type="entry name" value="Homodimeric domain of signal transducing histidine kinase"/>
    <property type="match status" value="1"/>
</dbReference>
<organism evidence="15 16">
    <name type="scientific">Catenulispora subtropica</name>
    <dbReference type="NCBI Taxonomy" id="450798"/>
    <lineage>
        <taxon>Bacteria</taxon>
        <taxon>Bacillati</taxon>
        <taxon>Actinomycetota</taxon>
        <taxon>Actinomycetes</taxon>
        <taxon>Catenulisporales</taxon>
        <taxon>Catenulisporaceae</taxon>
        <taxon>Catenulispora</taxon>
    </lineage>
</organism>
<evidence type="ECO:0000259" key="14">
    <source>
        <dbReference type="PROSITE" id="PS50885"/>
    </source>
</evidence>
<comment type="catalytic activity">
    <reaction evidence="1">
        <text>ATP + protein L-histidine = ADP + protein N-phospho-L-histidine.</text>
        <dbReference type="EC" id="2.7.13.3"/>
    </reaction>
</comment>
<comment type="subcellular location">
    <subcellularLocation>
        <location evidence="3">Cell membrane</location>
    </subcellularLocation>
    <subcellularLocation>
        <location evidence="2">Membrane</location>
        <topology evidence="2">Multi-pass membrane protein</topology>
    </subcellularLocation>
</comment>
<dbReference type="SMART" id="SM00387">
    <property type="entry name" value="HATPase_c"/>
    <property type="match status" value="1"/>
</dbReference>
<keyword evidence="7 12" id="KW-0812">Transmembrane</keyword>
<gene>
    <name evidence="15" type="ORF">GCM10009838_53070</name>
</gene>
<dbReference type="Gene3D" id="3.30.565.10">
    <property type="entry name" value="Histidine kinase-like ATPase, C-terminal domain"/>
    <property type="match status" value="1"/>
</dbReference>
<dbReference type="Gene3D" id="1.10.287.130">
    <property type="match status" value="1"/>
</dbReference>
<evidence type="ECO:0000256" key="6">
    <source>
        <dbReference type="ARBA" id="ARBA00022679"/>
    </source>
</evidence>
<dbReference type="PROSITE" id="PS50109">
    <property type="entry name" value="HIS_KIN"/>
    <property type="match status" value="1"/>
</dbReference>
<name>A0ABN2SCU7_9ACTN</name>
<feature type="transmembrane region" description="Helical" evidence="12">
    <location>
        <begin position="16"/>
        <end position="38"/>
    </location>
</feature>
<evidence type="ECO:0000259" key="13">
    <source>
        <dbReference type="PROSITE" id="PS50109"/>
    </source>
</evidence>
<evidence type="ECO:0000313" key="15">
    <source>
        <dbReference type="EMBL" id="GAA1984519.1"/>
    </source>
</evidence>
<sequence length="387" mass="41734">MAIRLRPRTIRMRLTLLYTALFLLSGLLLLSLVLFLLFRQPILVTFEPDAPPVKLLPGLDPSRFVEPPPSIPRAVEVSPTWDTVRSAVAQSAVVLALMGAASAVLGWIVAGRVLSPLRTMTARTRRISEHNLHERLALSGPRDELTELSDTVDGLLARLESAFEAQRRFIANASHELRTPLAMMRTSVDVAVGKPGRPGEVDVLAGKLHEGLDAADRLLEGLLLLARAQNDGRAEADWVPVAFLAASALRARSAAVAEKRLTVEHTLGAGADPLMVWGNPTLLASLTENLVDNAIRHNEPDGFLRITVQPRGPYVPARLVVENGGPVLGRDRVALLGQPFQRLGADRTSRDGAGLGLSIVAAIAAAHRGRLLLYARPEGGLRAEVEL</sequence>
<dbReference type="InterPro" id="IPR003594">
    <property type="entry name" value="HATPase_dom"/>
</dbReference>
<dbReference type="SUPFAM" id="SSF55874">
    <property type="entry name" value="ATPase domain of HSP90 chaperone/DNA topoisomerase II/histidine kinase"/>
    <property type="match status" value="1"/>
</dbReference>
<dbReference type="GO" id="GO:0005524">
    <property type="term" value="F:ATP binding"/>
    <property type="evidence" value="ECO:0007669"/>
    <property type="project" value="UniProtKB-KW"/>
</dbReference>
<dbReference type="Pfam" id="PF02518">
    <property type="entry name" value="HATPase_c"/>
    <property type="match status" value="1"/>
</dbReference>
<evidence type="ECO:0000256" key="10">
    <source>
        <dbReference type="ARBA" id="ARBA00023012"/>
    </source>
</evidence>
<dbReference type="PANTHER" id="PTHR45436:SF15">
    <property type="entry name" value="SENSOR HISTIDINE KINASE CUSS"/>
    <property type="match status" value="1"/>
</dbReference>
<dbReference type="SMART" id="SM00388">
    <property type="entry name" value="HisKA"/>
    <property type="match status" value="1"/>
</dbReference>
<evidence type="ECO:0000256" key="12">
    <source>
        <dbReference type="SAM" id="Phobius"/>
    </source>
</evidence>
<evidence type="ECO:0000256" key="1">
    <source>
        <dbReference type="ARBA" id="ARBA00000085"/>
    </source>
</evidence>
<dbReference type="PANTHER" id="PTHR45436">
    <property type="entry name" value="SENSOR HISTIDINE KINASE YKOH"/>
    <property type="match status" value="1"/>
</dbReference>
<dbReference type="Pfam" id="PF00672">
    <property type="entry name" value="HAMP"/>
    <property type="match status" value="1"/>
</dbReference>
<feature type="domain" description="HAMP" evidence="14">
    <location>
        <begin position="111"/>
        <end position="164"/>
    </location>
</feature>
<dbReference type="EC" id="2.7.13.3" evidence="4"/>
<feature type="domain" description="Histidine kinase" evidence="13">
    <location>
        <begin position="172"/>
        <end position="387"/>
    </location>
</feature>
<evidence type="ECO:0000256" key="8">
    <source>
        <dbReference type="ARBA" id="ARBA00022777"/>
    </source>
</evidence>
<feature type="transmembrane region" description="Helical" evidence="12">
    <location>
        <begin position="87"/>
        <end position="110"/>
    </location>
</feature>
<evidence type="ECO:0000256" key="2">
    <source>
        <dbReference type="ARBA" id="ARBA00004141"/>
    </source>
</evidence>
<dbReference type="InterPro" id="IPR003661">
    <property type="entry name" value="HisK_dim/P_dom"/>
</dbReference>
<dbReference type="SUPFAM" id="SSF158472">
    <property type="entry name" value="HAMP domain-like"/>
    <property type="match status" value="1"/>
</dbReference>
<dbReference type="InterPro" id="IPR036097">
    <property type="entry name" value="HisK_dim/P_sf"/>
</dbReference>
<evidence type="ECO:0000256" key="3">
    <source>
        <dbReference type="ARBA" id="ARBA00004236"/>
    </source>
</evidence>
<dbReference type="Gene3D" id="6.10.340.10">
    <property type="match status" value="1"/>
</dbReference>
<dbReference type="InterPro" id="IPR036890">
    <property type="entry name" value="HATPase_C_sf"/>
</dbReference>
<keyword evidence="15" id="KW-0067">ATP-binding</keyword>
<evidence type="ECO:0000256" key="9">
    <source>
        <dbReference type="ARBA" id="ARBA00022989"/>
    </source>
</evidence>
<dbReference type="CDD" id="cd00082">
    <property type="entry name" value="HisKA"/>
    <property type="match status" value="1"/>
</dbReference>
<dbReference type="InterPro" id="IPR005467">
    <property type="entry name" value="His_kinase_dom"/>
</dbReference>
<keyword evidence="11 12" id="KW-0472">Membrane</keyword>